<organism evidence="3 4">
    <name type="scientific">Agrobacterium tumefaciens</name>
    <dbReference type="NCBI Taxonomy" id="358"/>
    <lineage>
        <taxon>Bacteria</taxon>
        <taxon>Pseudomonadati</taxon>
        <taxon>Pseudomonadota</taxon>
        <taxon>Alphaproteobacteria</taxon>
        <taxon>Hyphomicrobiales</taxon>
        <taxon>Rhizobiaceae</taxon>
        <taxon>Rhizobium/Agrobacterium group</taxon>
        <taxon>Agrobacterium</taxon>
        <taxon>Agrobacterium tumefaciens complex</taxon>
    </lineage>
</organism>
<feature type="transmembrane region" description="Helical" evidence="2">
    <location>
        <begin position="76"/>
        <end position="101"/>
    </location>
</feature>
<evidence type="ECO:0000313" key="4">
    <source>
        <dbReference type="Proteomes" id="UP000077098"/>
    </source>
</evidence>
<evidence type="ECO:0000256" key="2">
    <source>
        <dbReference type="SAM" id="Phobius"/>
    </source>
</evidence>
<dbReference type="Pfam" id="PF04186">
    <property type="entry name" value="FxsA"/>
    <property type="match status" value="1"/>
</dbReference>
<dbReference type="GO" id="GO:0016020">
    <property type="term" value="C:membrane"/>
    <property type="evidence" value="ECO:0007669"/>
    <property type="project" value="InterPro"/>
</dbReference>
<gene>
    <name evidence="3" type="ORF">A7J57_11845</name>
</gene>
<dbReference type="NCBIfam" id="NF008528">
    <property type="entry name" value="PRK11463.1-2"/>
    <property type="match status" value="1"/>
</dbReference>
<proteinExistence type="predicted"/>
<dbReference type="EMBL" id="LXPS01000040">
    <property type="protein sequence ID" value="OAE36936.1"/>
    <property type="molecule type" value="Genomic_DNA"/>
</dbReference>
<feature type="transmembrane region" description="Helical" evidence="2">
    <location>
        <begin position="6"/>
        <end position="24"/>
    </location>
</feature>
<dbReference type="PANTHER" id="PTHR35335:SF1">
    <property type="entry name" value="UPF0716 PROTEIN FXSA"/>
    <property type="match status" value="1"/>
</dbReference>
<dbReference type="InterPro" id="IPR007313">
    <property type="entry name" value="FxsA"/>
</dbReference>
<feature type="compositionally biased region" description="Basic and acidic residues" evidence="1">
    <location>
        <begin position="165"/>
        <end position="174"/>
    </location>
</feature>
<keyword evidence="2" id="KW-1133">Transmembrane helix</keyword>
<feature type="transmembrane region" description="Helical" evidence="2">
    <location>
        <begin position="31"/>
        <end position="56"/>
    </location>
</feature>
<comment type="caution">
    <text evidence="3">The sequence shown here is derived from an EMBL/GenBank/DDBJ whole genome shotgun (WGS) entry which is preliminary data.</text>
</comment>
<protein>
    <submittedName>
        <fullName evidence="3">Membrane protein FxsA</fullName>
    </submittedName>
</protein>
<dbReference type="AlphaFoldDB" id="A0A176WVE7"/>
<keyword evidence="2" id="KW-0812">Transmembrane</keyword>
<dbReference type="RefSeq" id="WP_063951565.1">
    <property type="nucleotide sequence ID" value="NZ_CP072308.1"/>
</dbReference>
<feature type="region of interest" description="Disordered" evidence="1">
    <location>
        <begin position="130"/>
        <end position="174"/>
    </location>
</feature>
<sequence>MRFSFLPIVILMMPILEIAGFIVVGKAIGLWLTLALVLFTSFLGLLILRLGGIGMVRNLQDAGRTGAQPADELVNGAMRVVAGILLFIPGFITDILGLLLLSPAIRRFMWKAFGPRVVVGGSFRQSGNYSGYQTSPGARSGSKVVDLDEEEFHRDGPKDSPWSSRPDDRDLPKP</sequence>
<evidence type="ECO:0000313" key="3">
    <source>
        <dbReference type="EMBL" id="OAE36936.1"/>
    </source>
</evidence>
<evidence type="ECO:0000256" key="1">
    <source>
        <dbReference type="SAM" id="MobiDB-lite"/>
    </source>
</evidence>
<keyword evidence="2" id="KW-0472">Membrane</keyword>
<reference evidence="3 4" key="1">
    <citation type="submission" date="2016-05" db="EMBL/GenBank/DDBJ databases">
        <authorList>
            <person name="Lavstsen T."/>
            <person name="Jespersen J.S."/>
        </authorList>
    </citation>
    <scope>NUCLEOTIDE SEQUENCE [LARGE SCALE GENOMIC DNA]</scope>
    <source>
        <strain evidence="3 4">KCJ1736</strain>
    </source>
</reference>
<dbReference type="Proteomes" id="UP000077098">
    <property type="component" value="Unassembled WGS sequence"/>
</dbReference>
<name>A0A176WVE7_AGRTU</name>
<accession>A0A176WVE7</accession>
<dbReference type="PANTHER" id="PTHR35335">
    <property type="entry name" value="UPF0716 PROTEIN FXSA"/>
    <property type="match status" value="1"/>
</dbReference>